<reference evidence="11 12" key="1">
    <citation type="submission" date="2019-03" db="EMBL/GenBank/DDBJ databases">
        <title>Genomic Encyclopedia of Type Strains, Phase IV (KMG-IV): sequencing the most valuable type-strain genomes for metagenomic binning, comparative biology and taxonomic classification.</title>
        <authorList>
            <person name="Goeker M."/>
        </authorList>
    </citation>
    <scope>NUCLEOTIDE SEQUENCE [LARGE SCALE GENOMIC DNA]</scope>
    <source>
        <strain evidence="11 12">DSM 25964</strain>
    </source>
</reference>
<evidence type="ECO:0000313" key="11">
    <source>
        <dbReference type="EMBL" id="TDY63282.1"/>
    </source>
</evidence>
<evidence type="ECO:0000256" key="2">
    <source>
        <dbReference type="ARBA" id="ARBA00022448"/>
    </source>
</evidence>
<keyword evidence="5 9" id="KW-0812">Transmembrane</keyword>
<evidence type="ECO:0000256" key="3">
    <source>
        <dbReference type="ARBA" id="ARBA00022475"/>
    </source>
</evidence>
<dbReference type="PANTHER" id="PTHR35011:SF2">
    <property type="entry name" value="2,3-DIKETO-L-GULONATE TRAP TRANSPORTER SMALL PERMEASE PROTEIN YIAM"/>
    <property type="match status" value="1"/>
</dbReference>
<comment type="caution">
    <text evidence="11">The sequence shown here is derived from an EMBL/GenBank/DDBJ whole genome shotgun (WGS) entry which is preliminary data.</text>
</comment>
<evidence type="ECO:0000256" key="8">
    <source>
        <dbReference type="ARBA" id="ARBA00038436"/>
    </source>
</evidence>
<keyword evidence="6 9" id="KW-1133">Transmembrane helix</keyword>
<feature type="transmembrane region" description="Helical" evidence="9">
    <location>
        <begin position="127"/>
        <end position="148"/>
    </location>
</feature>
<evidence type="ECO:0000259" key="10">
    <source>
        <dbReference type="Pfam" id="PF04290"/>
    </source>
</evidence>
<dbReference type="Proteomes" id="UP000295066">
    <property type="component" value="Unassembled WGS sequence"/>
</dbReference>
<dbReference type="InterPro" id="IPR007387">
    <property type="entry name" value="TRAP_DctQ"/>
</dbReference>
<feature type="transmembrane region" description="Helical" evidence="9">
    <location>
        <begin position="12"/>
        <end position="35"/>
    </location>
</feature>
<keyword evidence="7 9" id="KW-0472">Membrane</keyword>
<evidence type="ECO:0000313" key="12">
    <source>
        <dbReference type="Proteomes" id="UP000295066"/>
    </source>
</evidence>
<keyword evidence="2" id="KW-0813">Transport</keyword>
<accession>A0A4R8MFX5</accession>
<evidence type="ECO:0000256" key="1">
    <source>
        <dbReference type="ARBA" id="ARBA00004429"/>
    </source>
</evidence>
<dbReference type="GO" id="GO:0022857">
    <property type="term" value="F:transmembrane transporter activity"/>
    <property type="evidence" value="ECO:0007669"/>
    <property type="project" value="TreeGrafter"/>
</dbReference>
<dbReference type="OrthoDB" id="7843639at2"/>
<dbReference type="GO" id="GO:0015740">
    <property type="term" value="P:C4-dicarboxylate transport"/>
    <property type="evidence" value="ECO:0007669"/>
    <property type="project" value="TreeGrafter"/>
</dbReference>
<keyword evidence="12" id="KW-1185">Reference proteome</keyword>
<gene>
    <name evidence="11" type="ORF">C8D99_102263</name>
</gene>
<dbReference type="GO" id="GO:0005886">
    <property type="term" value="C:plasma membrane"/>
    <property type="evidence" value="ECO:0007669"/>
    <property type="project" value="UniProtKB-SubCell"/>
</dbReference>
<dbReference type="RefSeq" id="WP_133956290.1">
    <property type="nucleotide sequence ID" value="NZ_SORI01000002.1"/>
</dbReference>
<proteinExistence type="inferred from homology"/>
<comment type="similarity">
    <text evidence="8">Belongs to the TRAP transporter small permease family.</text>
</comment>
<evidence type="ECO:0000256" key="6">
    <source>
        <dbReference type="ARBA" id="ARBA00022989"/>
    </source>
</evidence>
<organism evidence="11 12">
    <name type="scientific">Aminivibrio pyruvatiphilus</name>
    <dbReference type="NCBI Taxonomy" id="1005740"/>
    <lineage>
        <taxon>Bacteria</taxon>
        <taxon>Thermotogati</taxon>
        <taxon>Synergistota</taxon>
        <taxon>Synergistia</taxon>
        <taxon>Synergistales</taxon>
        <taxon>Aminobacteriaceae</taxon>
        <taxon>Aminivibrio</taxon>
    </lineage>
</organism>
<sequence length="159" mass="17664">MRKLWSLFGRVLELGSILSFLGLVGVVLLQVYARLFLPKSPHWTEEASRFLFIYTVSFASGLAIREKAFVNVDVFTNMLPKPAQRWLQILLDLLVAGFMAVVFYYSLKNLGIGRMQTSASLRVPMHYIFASMSVLSGTVVLFSLASVVRDVRLAAGGGN</sequence>
<keyword evidence="4" id="KW-0997">Cell inner membrane</keyword>
<dbReference type="Pfam" id="PF04290">
    <property type="entry name" value="DctQ"/>
    <property type="match status" value="1"/>
</dbReference>
<dbReference type="AlphaFoldDB" id="A0A4R8MFX5"/>
<evidence type="ECO:0000256" key="4">
    <source>
        <dbReference type="ARBA" id="ARBA00022519"/>
    </source>
</evidence>
<evidence type="ECO:0000256" key="5">
    <source>
        <dbReference type="ARBA" id="ARBA00022692"/>
    </source>
</evidence>
<dbReference type="InterPro" id="IPR055348">
    <property type="entry name" value="DctQ"/>
</dbReference>
<evidence type="ECO:0000256" key="7">
    <source>
        <dbReference type="ARBA" id="ARBA00023136"/>
    </source>
</evidence>
<keyword evidence="3" id="KW-1003">Cell membrane</keyword>
<evidence type="ECO:0000256" key="9">
    <source>
        <dbReference type="SAM" id="Phobius"/>
    </source>
</evidence>
<dbReference type="PANTHER" id="PTHR35011">
    <property type="entry name" value="2,3-DIKETO-L-GULONATE TRAP TRANSPORTER SMALL PERMEASE PROTEIN YIAM"/>
    <property type="match status" value="1"/>
</dbReference>
<dbReference type="EMBL" id="SORI01000002">
    <property type="protein sequence ID" value="TDY63282.1"/>
    <property type="molecule type" value="Genomic_DNA"/>
</dbReference>
<comment type="subcellular location">
    <subcellularLocation>
        <location evidence="1">Cell inner membrane</location>
        <topology evidence="1">Multi-pass membrane protein</topology>
    </subcellularLocation>
</comment>
<feature type="transmembrane region" description="Helical" evidence="9">
    <location>
        <begin position="86"/>
        <end position="107"/>
    </location>
</feature>
<protein>
    <submittedName>
        <fullName evidence="11">TRAP-type C4-dicarboxylate transport system permease small subunit</fullName>
    </submittedName>
</protein>
<name>A0A4R8MFX5_9BACT</name>
<feature type="domain" description="Tripartite ATP-independent periplasmic transporters DctQ component" evidence="10">
    <location>
        <begin position="23"/>
        <end position="152"/>
    </location>
</feature>